<dbReference type="RefSeq" id="YP_453592.1">
    <property type="nucleotide sequence ID" value="NC_007709.1"/>
</dbReference>
<feature type="domain" description="dATP/dGTP diphosphohydrolase N-terminal" evidence="2">
    <location>
        <begin position="26"/>
        <end position="100"/>
    </location>
</feature>
<reference evidence="3 4" key="1">
    <citation type="journal article" date="2006" name="J. Gen. Plant Pathol.">
        <title>Bacteriophage OP1, lytic for Xanthomonas oryzae pv. oryzae, changes its host range by duplication and deletion of the small domain in the deduced tail fiber gene.</title>
        <authorList>
            <person name="Inoue Y."/>
            <person name="Matsuura T."/>
            <person name="Ohara T."/>
            <person name="Azegami K."/>
        </authorList>
    </citation>
    <scope>NUCLEOTIDE SEQUENCE [LARGE SCALE GENOMIC DNA]</scope>
</reference>
<evidence type="ECO:0000313" key="4">
    <source>
        <dbReference type="Proteomes" id="UP000002079"/>
    </source>
</evidence>
<dbReference type="Pfam" id="PF18909">
    <property type="entry name" value="dGTP_diPhyd_N"/>
    <property type="match status" value="1"/>
</dbReference>
<evidence type="ECO:0000256" key="1">
    <source>
        <dbReference type="SAM" id="MobiDB-lite"/>
    </source>
</evidence>
<dbReference type="KEGG" id="vg:5142519"/>
<protein>
    <recommendedName>
        <fullName evidence="2">dATP/dGTP diphosphohydrolase N-terminal domain-containing protein</fullName>
    </recommendedName>
</protein>
<dbReference type="EMBL" id="AP008979">
    <property type="protein sequence ID" value="BAE72739.1"/>
    <property type="molecule type" value="Genomic_DNA"/>
</dbReference>
<feature type="region of interest" description="Disordered" evidence="1">
    <location>
        <begin position="39"/>
        <end position="58"/>
    </location>
</feature>
<sequence>MSDMHLPTDSAERKGIPLAQGVLYYFPAALAEIAKLSKAGNDKHSPGKPLHHARGKSTDHADCIIRHLIDSGTIDPEDGMRHSAKVAWRALALLQEELEQAGAPLARNARLPEATQKESIHTKTKAEKGTASADGWFDNFGKCPVALGEPIRVKYRCGEEADCTAGDFHSISWKFINGPFDIVAWQPR</sequence>
<reference evidence="4" key="2">
    <citation type="journal article" date="2006" name="J. Gen. Plant Pathol.">
        <title>Bacteriophage OP1, lytic for Xanthomonas oryzae pv. oryzae, changes its host range by duplication and deletion of the small domain in the deduced tail fiber gene..</title>
        <authorList>
            <person name="Inoue Y."/>
            <person name="Matsuura T."/>
            <person name="Ohara T."/>
            <person name="Azegami K."/>
        </authorList>
    </citation>
    <scope>NUCLEOTIDE SEQUENCE [LARGE SCALE GENOMIC DNA]</scope>
</reference>
<dbReference type="Proteomes" id="UP000002079">
    <property type="component" value="Segment"/>
</dbReference>
<name>Q2NPF7_9CAUD</name>
<evidence type="ECO:0000313" key="3">
    <source>
        <dbReference type="EMBL" id="BAE72739.1"/>
    </source>
</evidence>
<keyword evidence="4" id="KW-1185">Reference proteome</keyword>
<proteinExistence type="predicted"/>
<evidence type="ECO:0000259" key="2">
    <source>
        <dbReference type="Pfam" id="PF18909"/>
    </source>
</evidence>
<dbReference type="GeneID" id="5142519"/>
<dbReference type="OrthoDB" id="39936at10239"/>
<organism evidence="3 4">
    <name type="scientific">Xanthomonas phage OP1</name>
    <dbReference type="NCBI Taxonomy" id="2994040"/>
    <lineage>
        <taxon>Viruses</taxon>
        <taxon>Duplodnaviria</taxon>
        <taxon>Heunggongvirae</taxon>
        <taxon>Uroviricota</taxon>
        <taxon>Caudoviricetes</taxon>
        <taxon>Xipdecavirus</taxon>
        <taxon>Xipdecavirus OP1</taxon>
    </lineage>
</organism>
<accession>Q2NPF7</accession>
<dbReference type="InterPro" id="IPR044038">
    <property type="entry name" value="dATP/dGTP_diPOhydrolase_N"/>
</dbReference>